<evidence type="ECO:0000256" key="1">
    <source>
        <dbReference type="HAMAP-Rule" id="MF_00652"/>
    </source>
</evidence>
<dbReference type="Proteomes" id="UP000051931">
    <property type="component" value="Unassembled WGS sequence"/>
</dbReference>
<comment type="caution">
    <text evidence="2">The sequence shown here is derived from an EMBL/GenBank/DDBJ whole genome shotgun (WGS) entry which is preliminary data.</text>
</comment>
<organism evidence="2 3">
    <name type="scientific">Lactobacillus psittaci DSM 15354</name>
    <dbReference type="NCBI Taxonomy" id="1122152"/>
    <lineage>
        <taxon>Bacteria</taxon>
        <taxon>Bacillati</taxon>
        <taxon>Bacillota</taxon>
        <taxon>Bacilli</taxon>
        <taxon>Lactobacillales</taxon>
        <taxon>Lactobacillaceae</taxon>
        <taxon>Lactobacillus</taxon>
    </lineage>
</organism>
<dbReference type="HAMAP" id="MF_00652">
    <property type="entry name" value="UPF0246"/>
    <property type="match status" value="1"/>
</dbReference>
<dbReference type="PANTHER" id="PTHR30283">
    <property type="entry name" value="PEROXIDE STRESS RESPONSE PROTEIN YAAA"/>
    <property type="match status" value="1"/>
</dbReference>
<gene>
    <name evidence="2" type="ORF">FC23_GL000866</name>
</gene>
<dbReference type="GO" id="GO:0005829">
    <property type="term" value="C:cytosol"/>
    <property type="evidence" value="ECO:0007669"/>
    <property type="project" value="TreeGrafter"/>
</dbReference>
<keyword evidence="3" id="KW-1185">Reference proteome</keyword>
<dbReference type="GO" id="GO:0033194">
    <property type="term" value="P:response to hydroperoxide"/>
    <property type="evidence" value="ECO:0007669"/>
    <property type="project" value="TreeGrafter"/>
</dbReference>
<proteinExistence type="inferred from homology"/>
<dbReference type="PATRIC" id="fig|1122152.4.peg.890"/>
<protein>
    <recommendedName>
        <fullName evidence="1">UPF0246 protein FC23_GL000866</fullName>
    </recommendedName>
</protein>
<dbReference type="STRING" id="1122152.GCA_000425905_00944"/>
<dbReference type="Pfam" id="PF03883">
    <property type="entry name" value="H2O2_YaaD"/>
    <property type="match status" value="1"/>
</dbReference>
<name>A0A0R1S2J3_9LACO</name>
<evidence type="ECO:0000313" key="3">
    <source>
        <dbReference type="Proteomes" id="UP000051931"/>
    </source>
</evidence>
<comment type="similarity">
    <text evidence="1">Belongs to the UPF0246 family.</text>
</comment>
<evidence type="ECO:0000313" key="2">
    <source>
        <dbReference type="EMBL" id="KRL63296.1"/>
    </source>
</evidence>
<dbReference type="InterPro" id="IPR005583">
    <property type="entry name" value="YaaA"/>
</dbReference>
<dbReference type="NCBIfam" id="NF002543">
    <property type="entry name" value="PRK02101.1-4"/>
    <property type="match status" value="1"/>
</dbReference>
<sequence length="256" mass="29864">MKLVMKIIISPAKKMVKTDSFLPRSQPVFLNKAEELIAFLRERDFEQLSEIWQASPAITREGQRQLADFNSAKATVPAIATYSGIQYQYMAADLFTERALDYSQQHLRILSGLYGVLRPFDAVCPYRLELKNKMIGFRDYSLYHFWGSLIHDELFKDDQVVINLASKEYARVVKPYLKSDERMITIDFLEKRAQGYKTIGTHAKMSRGEMTRFICENQIKTPEELQAFSDFSYKFDVSVSDDNTYVFKTDFDFKRK</sequence>
<dbReference type="AlphaFoldDB" id="A0A0R1S2J3"/>
<dbReference type="eggNOG" id="COG3022">
    <property type="taxonomic scope" value="Bacteria"/>
</dbReference>
<reference evidence="2 3" key="1">
    <citation type="journal article" date="2015" name="Genome Announc.">
        <title>Expanding the biotechnology potential of lactobacilli through comparative genomics of 213 strains and associated genera.</title>
        <authorList>
            <person name="Sun Z."/>
            <person name="Harris H.M."/>
            <person name="McCann A."/>
            <person name="Guo C."/>
            <person name="Argimon S."/>
            <person name="Zhang W."/>
            <person name="Yang X."/>
            <person name="Jeffery I.B."/>
            <person name="Cooney J.C."/>
            <person name="Kagawa T.F."/>
            <person name="Liu W."/>
            <person name="Song Y."/>
            <person name="Salvetti E."/>
            <person name="Wrobel A."/>
            <person name="Rasinkangas P."/>
            <person name="Parkhill J."/>
            <person name="Rea M.C."/>
            <person name="O'Sullivan O."/>
            <person name="Ritari J."/>
            <person name="Douillard F.P."/>
            <person name="Paul Ross R."/>
            <person name="Yang R."/>
            <person name="Briner A.E."/>
            <person name="Felis G.E."/>
            <person name="de Vos W.M."/>
            <person name="Barrangou R."/>
            <person name="Klaenhammer T.R."/>
            <person name="Caufield P.W."/>
            <person name="Cui Y."/>
            <person name="Zhang H."/>
            <person name="O'Toole P.W."/>
        </authorList>
    </citation>
    <scope>NUCLEOTIDE SEQUENCE [LARGE SCALE GENOMIC DNA]</scope>
    <source>
        <strain evidence="2 3">DSM 15354</strain>
    </source>
</reference>
<accession>A0A0R1S2J3</accession>
<dbReference type="EMBL" id="AZFB01000004">
    <property type="protein sequence ID" value="KRL63296.1"/>
    <property type="molecule type" value="Genomic_DNA"/>
</dbReference>
<dbReference type="PANTHER" id="PTHR30283:SF4">
    <property type="entry name" value="PEROXIDE STRESS RESISTANCE PROTEIN YAAA"/>
    <property type="match status" value="1"/>
</dbReference>